<dbReference type="InterPro" id="IPR036942">
    <property type="entry name" value="Beta-barrel_TonB_sf"/>
</dbReference>
<dbReference type="EMBL" id="QVQT01000006">
    <property type="protein sequence ID" value="RFU15498.1"/>
    <property type="molecule type" value="Genomic_DNA"/>
</dbReference>
<dbReference type="Pfam" id="PF13620">
    <property type="entry name" value="CarboxypepD_reg"/>
    <property type="match status" value="1"/>
</dbReference>
<keyword evidence="2 5" id="KW-0472">Membrane</keyword>
<dbReference type="Pfam" id="PF25183">
    <property type="entry name" value="OMP_b-brl_4"/>
    <property type="match status" value="1"/>
</dbReference>
<feature type="domain" description="TonB-dependent transporter Oar-like beta-barrel" evidence="6">
    <location>
        <begin position="361"/>
        <end position="585"/>
    </location>
</feature>
<gene>
    <name evidence="7" type="ORF">D0Y96_17765</name>
</gene>
<dbReference type="GO" id="GO:0009279">
    <property type="term" value="C:cell outer membrane"/>
    <property type="evidence" value="ECO:0007669"/>
    <property type="project" value="UniProtKB-SubCell"/>
</dbReference>
<keyword evidence="5" id="KW-0812">Transmembrane</keyword>
<evidence type="ECO:0000256" key="3">
    <source>
        <dbReference type="ARBA" id="ARBA00023237"/>
    </source>
</evidence>
<dbReference type="SUPFAM" id="SSF56935">
    <property type="entry name" value="Porins"/>
    <property type="match status" value="1"/>
</dbReference>
<comment type="subcellular location">
    <subcellularLocation>
        <location evidence="1">Cell outer membrane</location>
    </subcellularLocation>
</comment>
<evidence type="ECO:0000256" key="1">
    <source>
        <dbReference type="ARBA" id="ARBA00004442"/>
    </source>
</evidence>
<keyword evidence="3" id="KW-0998">Cell outer membrane</keyword>
<proteinExistence type="predicted"/>
<organism evidence="7 8">
    <name type="scientific">Paracidobacterium acidisoli</name>
    <dbReference type="NCBI Taxonomy" id="2303751"/>
    <lineage>
        <taxon>Bacteria</taxon>
        <taxon>Pseudomonadati</taxon>
        <taxon>Acidobacteriota</taxon>
        <taxon>Terriglobia</taxon>
        <taxon>Terriglobales</taxon>
        <taxon>Acidobacteriaceae</taxon>
        <taxon>Paracidobacterium</taxon>
    </lineage>
</organism>
<dbReference type="SUPFAM" id="SSF49452">
    <property type="entry name" value="Starch-binding domain-like"/>
    <property type="match status" value="1"/>
</dbReference>
<accession>A0A372IKT5</accession>
<dbReference type="Gene3D" id="2.40.170.20">
    <property type="entry name" value="TonB-dependent receptor, beta-barrel domain"/>
    <property type="match status" value="1"/>
</dbReference>
<dbReference type="AlphaFoldDB" id="A0A372IKT5"/>
<comment type="caution">
    <text evidence="7">The sequence shown here is derived from an EMBL/GenBank/DDBJ whole genome shotgun (WGS) entry which is preliminary data.</text>
</comment>
<dbReference type="Proteomes" id="UP000264702">
    <property type="component" value="Unassembled WGS sequence"/>
</dbReference>
<evidence type="ECO:0000256" key="4">
    <source>
        <dbReference type="SAM" id="MobiDB-lite"/>
    </source>
</evidence>
<feature type="compositionally biased region" description="Gly residues" evidence="4">
    <location>
        <begin position="909"/>
        <end position="938"/>
    </location>
</feature>
<evidence type="ECO:0000259" key="6">
    <source>
        <dbReference type="Pfam" id="PF25183"/>
    </source>
</evidence>
<evidence type="ECO:0000313" key="8">
    <source>
        <dbReference type="Proteomes" id="UP000264702"/>
    </source>
</evidence>
<feature type="region of interest" description="Disordered" evidence="4">
    <location>
        <begin position="904"/>
        <end position="940"/>
    </location>
</feature>
<evidence type="ECO:0000256" key="2">
    <source>
        <dbReference type="ARBA" id="ARBA00023136"/>
    </source>
</evidence>
<keyword evidence="5" id="KW-1133">Transmembrane helix</keyword>
<keyword evidence="7" id="KW-0675">Receptor</keyword>
<keyword evidence="8" id="KW-1185">Reference proteome</keyword>
<reference evidence="7 8" key="1">
    <citation type="submission" date="2018-08" db="EMBL/GenBank/DDBJ databases">
        <title>Acidipila sp. 4G-K13, an acidobacterium isolated from forest soil.</title>
        <authorList>
            <person name="Gao Z.-H."/>
            <person name="Qiu L.-H."/>
        </authorList>
    </citation>
    <scope>NUCLEOTIDE SEQUENCE [LARGE SCALE GENOMIC DNA]</scope>
    <source>
        <strain evidence="7 8">4G-K13</strain>
    </source>
</reference>
<protein>
    <submittedName>
        <fullName evidence="7">TonB-dependent receptor</fullName>
    </submittedName>
</protein>
<evidence type="ECO:0000256" key="5">
    <source>
        <dbReference type="SAM" id="Phobius"/>
    </source>
</evidence>
<dbReference type="GO" id="GO:0030246">
    <property type="term" value="F:carbohydrate binding"/>
    <property type="evidence" value="ECO:0007669"/>
    <property type="project" value="InterPro"/>
</dbReference>
<evidence type="ECO:0000313" key="7">
    <source>
        <dbReference type="EMBL" id="RFU15498.1"/>
    </source>
</evidence>
<dbReference type="Gene3D" id="2.60.40.1120">
    <property type="entry name" value="Carboxypeptidase-like, regulatory domain"/>
    <property type="match status" value="1"/>
</dbReference>
<dbReference type="InterPro" id="IPR013784">
    <property type="entry name" value="Carb-bd-like_fold"/>
</dbReference>
<feature type="transmembrane region" description="Helical" evidence="5">
    <location>
        <begin position="57"/>
        <end position="78"/>
    </location>
</feature>
<sequence length="1006" mass="107702">MRPQQAPARTCSPPRGTSGAALQAAKKALRSTSARPRVRTDRTRLLSILWGIVNKKVFIRSLCLFVALPFLCAASLLAQNGTGRLRGQVADPSGAVIPNASVTVTSAAGKVAGTATSNGGGAYEVRGIAPGTYNVDVTASGFAPFHAASVTIAAGQSKDLNAALAIEMQEQKVQVEAEATQVDTSPDSNASAIVIKGKDLDALSDDPDELQNELQALAGPAAGPNGGEIYIDGFTGGQMPPKSSIREIRINQNPFSAEFDRLGYGRIEILTKPGTDKMHGQIEARGNYSAFNSQDPILHNTSEPGYYSWDSHADLGGPITKTSSFFFSAFARSTLNQNIIDAIDPTTVTVNTDGTAATAASLNEAFGNSSSRLDINPRVDIQLGQANTLTVRYEFYRAVTSNGGVGVLTLPSQATDSTNMEHQLQISDSLVLSKNLVDDIRFQYRHIHSQESPVSTLPSVSIQGIVNFGGNNSQTVKDQQNDFELQDYFSGALGSHSLNFGARLRSYDDLNFTNGGSNGSYTYASLLDYANNTPQQYSHTVINNPNASAILFDAALFYQDDWKVSPRLTFSYGLRWESQNRIHDKSDWAPRFAVAYALGRAADKKPAKTVLRAGYGWFYQRFTVPNSFGSAAGTPYVVQAIHQNGINEPQIIQTTAGTKAPTVYSIDPHFRAANDMEAAIGIDRQIAKSITGNITYVYSQGTHQYLTNNISAESLFPTDGTYPGAPVTEPLENNLQYQSGGFYREHQVILSLTARYRRFSLFSNYTYSNAKGDTSGVTYVPSVSSDPGLDFGRTSFDIHNRFLLFGNFTLPWQISASPFMVANSGTPFNITTGTDLTGNNQFNARPTWAANCDETDSNVVQTPYGCFDKAPYGTNEKIIPFGLGTGPANISVNMRLSKVIGIGPRVEGGRGPGGGGGGRRGGPSGLGGGFSGSRGGPGRLDAVTPHKYNLTLSAFSTNIFNHTNLGTPNGVLGSPFFNQSQSLASGFFAPSAGSNRYLALQASFNF</sequence>
<name>A0A372IKT5_9BACT</name>
<dbReference type="InterPro" id="IPR057601">
    <property type="entry name" value="Oar-like_b-barrel"/>
</dbReference>